<reference evidence="2 3" key="2">
    <citation type="submission" date="2018-11" db="EMBL/GenBank/DDBJ databases">
        <authorList>
            <consortium name="Pathogen Informatics"/>
        </authorList>
    </citation>
    <scope>NUCLEOTIDE SEQUENCE [LARGE SCALE GENOMIC DNA]</scope>
</reference>
<accession>A0A0N4TF86</accession>
<dbReference type="STRING" id="6280.A0A0N4TF86"/>
<keyword evidence="1" id="KW-1133">Transmembrane helix</keyword>
<gene>
    <name evidence="2" type="ORF">BPAG_LOCUS6836</name>
</gene>
<feature type="transmembrane region" description="Helical" evidence="1">
    <location>
        <begin position="68"/>
        <end position="88"/>
    </location>
</feature>
<keyword evidence="1" id="KW-0472">Membrane</keyword>
<evidence type="ECO:0000313" key="4">
    <source>
        <dbReference type="WBParaSite" id="BPAG_0000687401-mRNA-1"/>
    </source>
</evidence>
<reference evidence="4" key="1">
    <citation type="submission" date="2017-02" db="UniProtKB">
        <authorList>
            <consortium name="WormBaseParasite"/>
        </authorList>
    </citation>
    <scope>IDENTIFICATION</scope>
</reference>
<organism evidence="4">
    <name type="scientific">Brugia pahangi</name>
    <name type="common">Filarial nematode worm</name>
    <dbReference type="NCBI Taxonomy" id="6280"/>
    <lineage>
        <taxon>Eukaryota</taxon>
        <taxon>Metazoa</taxon>
        <taxon>Ecdysozoa</taxon>
        <taxon>Nematoda</taxon>
        <taxon>Chromadorea</taxon>
        <taxon>Rhabditida</taxon>
        <taxon>Spirurina</taxon>
        <taxon>Spiruromorpha</taxon>
        <taxon>Filarioidea</taxon>
        <taxon>Onchocercidae</taxon>
        <taxon>Brugia</taxon>
    </lineage>
</organism>
<dbReference type="EMBL" id="UZAD01006832">
    <property type="protein sequence ID" value="VDN88022.1"/>
    <property type="molecule type" value="Genomic_DNA"/>
</dbReference>
<keyword evidence="3" id="KW-1185">Reference proteome</keyword>
<protein>
    <submittedName>
        <fullName evidence="4">Transmembrane protein</fullName>
    </submittedName>
</protein>
<evidence type="ECO:0000256" key="1">
    <source>
        <dbReference type="SAM" id="Phobius"/>
    </source>
</evidence>
<keyword evidence="1" id="KW-0812">Transmembrane</keyword>
<proteinExistence type="predicted"/>
<sequence length="91" mass="10600">MSEDSDVITPLENILQETENPTSKKRKVDVIPAVKALVPEVIFLKSYSCLIQLFYLMQVLFSTDNLSFIVIEFQFVEFVNTLIFISFFHNY</sequence>
<name>A0A0N4TF86_BRUPA</name>
<dbReference type="AlphaFoldDB" id="A0A0N4TF86"/>
<evidence type="ECO:0000313" key="3">
    <source>
        <dbReference type="Proteomes" id="UP000278627"/>
    </source>
</evidence>
<dbReference type="WBParaSite" id="BPAG_0000687401-mRNA-1">
    <property type="protein sequence ID" value="BPAG_0000687401-mRNA-1"/>
    <property type="gene ID" value="BPAG_0000687401"/>
</dbReference>
<dbReference type="Proteomes" id="UP000278627">
    <property type="component" value="Unassembled WGS sequence"/>
</dbReference>
<evidence type="ECO:0000313" key="2">
    <source>
        <dbReference type="EMBL" id="VDN88022.1"/>
    </source>
</evidence>
<feature type="transmembrane region" description="Helical" evidence="1">
    <location>
        <begin position="42"/>
        <end position="61"/>
    </location>
</feature>